<dbReference type="OrthoDB" id="8121158at2759"/>
<protein>
    <submittedName>
        <fullName evidence="2">Uncharacterized protein</fullName>
    </submittedName>
</protein>
<keyword evidence="1" id="KW-0472">Membrane</keyword>
<evidence type="ECO:0000313" key="3">
    <source>
        <dbReference type="Proteomes" id="UP000265040"/>
    </source>
</evidence>
<dbReference type="GeneTree" id="ENSGT01070000253855"/>
<proteinExistence type="predicted"/>
<accession>A0A3Q1JMK6</accession>
<dbReference type="Ensembl" id="ENSATET00000032422.2">
    <property type="protein sequence ID" value="ENSATEP00000031953.1"/>
    <property type="gene ID" value="ENSATEG00000022007.2"/>
</dbReference>
<feature type="transmembrane region" description="Helical" evidence="1">
    <location>
        <begin position="122"/>
        <end position="144"/>
    </location>
</feature>
<keyword evidence="1" id="KW-1133">Transmembrane helix</keyword>
<keyword evidence="1" id="KW-0812">Transmembrane</keyword>
<dbReference type="Proteomes" id="UP000265040">
    <property type="component" value="Chromosome 8"/>
</dbReference>
<name>A0A3Q1JMK6_ANATE</name>
<reference evidence="2" key="1">
    <citation type="submission" date="2021-04" db="EMBL/GenBank/DDBJ databases">
        <authorList>
            <consortium name="Wellcome Sanger Institute Data Sharing"/>
        </authorList>
    </citation>
    <scope>NUCLEOTIDE SEQUENCE [LARGE SCALE GENOMIC DNA]</scope>
</reference>
<evidence type="ECO:0000313" key="2">
    <source>
        <dbReference type="Ensembl" id="ENSATEP00000031953.1"/>
    </source>
</evidence>
<sequence>MPGTDTGHLTQTTMGFAGKLLRVPTAGDTYESKPLLTVNNLTLVSVTFGNTNHVNHLVLGENCVDRYCLLQLLTGPVHLIRDISAIQLHLHEVRLLLPQGVTNLCVGNDADDLAVFLHGSKVLLELLFALVILPFLAVLGKILVEASLALITDVLSKDGLEGTQATGGVDITHNSNHNHGRCLHNGHSLNNFLFIHLSQEGGQVNGPAGVILGEALGLTAMAPASLARQEAQGSVAWSRKLTVGLWRE</sequence>
<dbReference type="OMA" id="TQTTMGF"/>
<evidence type="ECO:0000256" key="1">
    <source>
        <dbReference type="SAM" id="Phobius"/>
    </source>
</evidence>
<dbReference type="AlphaFoldDB" id="A0A3Q1JMK6"/>
<reference evidence="2" key="3">
    <citation type="submission" date="2025-09" db="UniProtKB">
        <authorList>
            <consortium name="Ensembl"/>
        </authorList>
    </citation>
    <scope>IDENTIFICATION</scope>
</reference>
<dbReference type="InParanoid" id="A0A3Q1JMK6"/>
<reference evidence="2" key="2">
    <citation type="submission" date="2025-08" db="UniProtKB">
        <authorList>
            <consortium name="Ensembl"/>
        </authorList>
    </citation>
    <scope>IDENTIFICATION</scope>
</reference>
<organism evidence="2 3">
    <name type="scientific">Anabas testudineus</name>
    <name type="common">Climbing perch</name>
    <name type="synonym">Anthias testudineus</name>
    <dbReference type="NCBI Taxonomy" id="64144"/>
    <lineage>
        <taxon>Eukaryota</taxon>
        <taxon>Metazoa</taxon>
        <taxon>Chordata</taxon>
        <taxon>Craniata</taxon>
        <taxon>Vertebrata</taxon>
        <taxon>Euteleostomi</taxon>
        <taxon>Actinopterygii</taxon>
        <taxon>Neopterygii</taxon>
        <taxon>Teleostei</taxon>
        <taxon>Neoteleostei</taxon>
        <taxon>Acanthomorphata</taxon>
        <taxon>Anabantaria</taxon>
        <taxon>Anabantiformes</taxon>
        <taxon>Anabantoidei</taxon>
        <taxon>Anabantidae</taxon>
        <taxon>Anabas</taxon>
    </lineage>
</organism>
<keyword evidence="3" id="KW-1185">Reference proteome</keyword>